<protein>
    <submittedName>
        <fullName evidence="2">Uncharacterized protein</fullName>
    </submittedName>
</protein>
<dbReference type="EMBL" id="LCLV01000015">
    <property type="protein sequence ID" value="KKU23174.1"/>
    <property type="molecule type" value="Genomic_DNA"/>
</dbReference>
<evidence type="ECO:0000256" key="1">
    <source>
        <dbReference type="SAM" id="SignalP"/>
    </source>
</evidence>
<name>A0A0G1NR97_9BACT</name>
<reference evidence="2 3" key="1">
    <citation type="journal article" date="2015" name="Nature">
        <title>rRNA introns, odd ribosomes, and small enigmatic genomes across a large radiation of phyla.</title>
        <authorList>
            <person name="Brown C.T."/>
            <person name="Hug L.A."/>
            <person name="Thomas B.C."/>
            <person name="Sharon I."/>
            <person name="Castelle C.J."/>
            <person name="Singh A."/>
            <person name="Wilkins M.J."/>
            <person name="Williams K.H."/>
            <person name="Banfield J.F."/>
        </authorList>
    </citation>
    <scope>NUCLEOTIDE SEQUENCE [LARGE SCALE GENOMIC DNA]</scope>
</reference>
<sequence>MKRRFAFTSVLVIAALLLAAVPAAADEGPEVPYIVIAEDGMTADYIPADGFVTVAIYAEMCNEAVFDEGELWLEDWSWISLPEVGEGPLGYLSAFLLQWDEEEEEWVEWGWISASRPCVEPPEEVGSVCFEGNATHVVGLNGWMVADTLASFVEGGELINYMPEPPSEAHETWEDEVVYADAFFVFWDGVLENWIWSDLIVGGPCEAAPAPPEPVVMMYVAYSATGFYGTEPDITNTITLYSALGAPAPERVAYWAYGDGATPDDLPEDWGWACSAMLLDDGNDRGLFACDASLKSVGERRANLRNDIQGPDFDLEPKIERYYSQLEALGLWP</sequence>
<evidence type="ECO:0000313" key="2">
    <source>
        <dbReference type="EMBL" id="KKU23174.1"/>
    </source>
</evidence>
<dbReference type="Proteomes" id="UP000034643">
    <property type="component" value="Unassembled WGS sequence"/>
</dbReference>
<gene>
    <name evidence="2" type="ORF">UX34_C0015G0004</name>
</gene>
<comment type="caution">
    <text evidence="2">The sequence shown here is derived from an EMBL/GenBank/DDBJ whole genome shotgun (WGS) entry which is preliminary data.</text>
</comment>
<proteinExistence type="predicted"/>
<organism evidence="2 3">
    <name type="scientific">Candidatus Woesebacteria bacterium GW2011_GWF1_46_13</name>
    <dbReference type="NCBI Taxonomy" id="1618602"/>
    <lineage>
        <taxon>Bacteria</taxon>
        <taxon>Candidatus Woeseibacteriota</taxon>
    </lineage>
</organism>
<keyword evidence="1" id="KW-0732">Signal</keyword>
<feature type="signal peptide" evidence="1">
    <location>
        <begin position="1"/>
        <end position="25"/>
    </location>
</feature>
<dbReference type="AlphaFoldDB" id="A0A0G1NR97"/>
<accession>A0A0G1NR97</accession>
<evidence type="ECO:0000313" key="3">
    <source>
        <dbReference type="Proteomes" id="UP000034643"/>
    </source>
</evidence>
<feature type="chain" id="PRO_5002538820" evidence="1">
    <location>
        <begin position="26"/>
        <end position="333"/>
    </location>
</feature>